<keyword evidence="1" id="KW-0963">Cytoplasm</keyword>
<evidence type="ECO:0000256" key="2">
    <source>
        <dbReference type="ARBA" id="ARBA00022552"/>
    </source>
</evidence>
<dbReference type="InterPro" id="IPR019614">
    <property type="entry name" value="SAM-dep_methyl-trfase"/>
</dbReference>
<evidence type="ECO:0000259" key="7">
    <source>
        <dbReference type="PROSITE" id="PS51165"/>
    </source>
</evidence>
<protein>
    <recommendedName>
        <fullName evidence="7">THUMP domain-containing protein</fullName>
    </recommendedName>
</protein>
<sequence>MQFIALTSIGIENLLVDELTELGATVSKQTVGSVRFEADSLLAQKVCLSTRFATRVLMLIEEKEGVDDKNSLYNFARSQPWQEWFGPTQTFAVDFNGTNDSLKNTQFSGLVIKDAIVDYFNDLYEQRPNVDKQDANVRVVARLNRYGVSMYIDYSGPRLSERGYRQGQGKAPIKEHLAAALIKRSGWLENVKQPLFDPCCGAGTILIEAAGMARNEAPGLFREGFAFERLPSFRAAKFKELKEELLANITDPKLWLIGHDYDEQVLSKAIDNAKRAELDDVIKFKQSDATKLTAVAKLPGVVISNLPYGERIGSMAELVDLHRNLGVGFKKHFNHWKLALLGMDESLFKLLKLVRLKRYKFKNGPLDVELNLYQLDDKQVSLTTDDKKALNFEGSTSFANRLKKNKQGLKNWLKQNKIDAYRVYEADIPEYNVAVDIYGDSAVIFEYAAPKEIDEKTSEKRLQDVISLTAQQLEISPENIAVKVRKKQKGEDQYTAMSKQNRTMVVEEFGAKFKVNLFDYLDTGLFLDHRLMRRYIQENAKDKRFLNLFAYTGTASVHAALGGAKAITTVDLSKTYLKWGQDNFDLNGISNTRYRFEQADCLKWLEHATAQYDLIFLDPPTFSNSKRMKDAFDVQSDHIKLLTWVKKILSPSGTLIFSNNKRGFVIDEVGLIGLGLKAVNISDKTLSPDFKRNKKIHNSWLITHG</sequence>
<dbReference type="InterPro" id="IPR004114">
    <property type="entry name" value="THUMP_dom"/>
</dbReference>
<keyword evidence="5" id="KW-0949">S-adenosyl-L-methionine</keyword>
<keyword evidence="6" id="KW-0694">RNA-binding</keyword>
<dbReference type="InterPro" id="IPR029063">
    <property type="entry name" value="SAM-dependent_MTases_sf"/>
</dbReference>
<dbReference type="Pfam" id="PF01170">
    <property type="entry name" value="UPF0020"/>
    <property type="match status" value="1"/>
</dbReference>
<dbReference type="HAMAP" id="MF_01858">
    <property type="entry name" value="23SrRNA_methyltr_KL"/>
    <property type="match status" value="1"/>
</dbReference>
<proteinExistence type="inferred from homology"/>
<evidence type="ECO:0000256" key="1">
    <source>
        <dbReference type="ARBA" id="ARBA00022490"/>
    </source>
</evidence>
<dbReference type="PROSITE" id="PS51165">
    <property type="entry name" value="THUMP"/>
    <property type="match status" value="1"/>
</dbReference>
<dbReference type="CDD" id="cd11715">
    <property type="entry name" value="THUMP_AdoMetMT"/>
    <property type="match status" value="1"/>
</dbReference>
<dbReference type="Gene3D" id="3.30.750.80">
    <property type="entry name" value="RNA methyltransferase domain (HRMD) like"/>
    <property type="match status" value="1"/>
</dbReference>
<dbReference type="Pfam" id="PF02926">
    <property type="entry name" value="THUMP"/>
    <property type="match status" value="1"/>
</dbReference>
<dbReference type="FunFam" id="3.40.50.150:FF:000039">
    <property type="entry name" value="Ribosomal RNA large subunit methyltransferase K/L"/>
    <property type="match status" value="1"/>
</dbReference>
<dbReference type="NCBIfam" id="NF008748">
    <property type="entry name" value="PRK11783.1"/>
    <property type="match status" value="1"/>
</dbReference>
<dbReference type="InterPro" id="IPR054170">
    <property type="entry name" value="RlmL_1st"/>
</dbReference>
<dbReference type="SUPFAM" id="SSF53335">
    <property type="entry name" value="S-adenosyl-L-methionine-dependent methyltransferases"/>
    <property type="match status" value="2"/>
</dbReference>
<evidence type="ECO:0000256" key="3">
    <source>
        <dbReference type="ARBA" id="ARBA00022603"/>
    </source>
</evidence>
<keyword evidence="3" id="KW-0489">Methyltransferase</keyword>
<dbReference type="EMBL" id="LAZR01000416">
    <property type="protein sequence ID" value="KKN69905.1"/>
    <property type="molecule type" value="Genomic_DNA"/>
</dbReference>
<keyword evidence="2" id="KW-0698">rRNA processing</keyword>
<dbReference type="GO" id="GO:0003723">
    <property type="term" value="F:RNA binding"/>
    <property type="evidence" value="ECO:0007669"/>
    <property type="project" value="UniProtKB-KW"/>
</dbReference>
<dbReference type="Gene3D" id="3.30.2130.30">
    <property type="match status" value="1"/>
</dbReference>
<keyword evidence="4" id="KW-0808">Transferase</keyword>
<evidence type="ECO:0000256" key="4">
    <source>
        <dbReference type="ARBA" id="ARBA00022679"/>
    </source>
</evidence>
<dbReference type="PIRSF" id="PIRSF037618">
    <property type="entry name" value="RNA_Mtase_bacteria_prd"/>
    <property type="match status" value="1"/>
</dbReference>
<dbReference type="Gene3D" id="3.40.50.150">
    <property type="entry name" value="Vaccinia Virus protein VP39"/>
    <property type="match status" value="2"/>
</dbReference>
<dbReference type="PANTHER" id="PTHR47313:SF1">
    <property type="entry name" value="RIBOSOMAL RNA LARGE SUBUNIT METHYLTRANSFERASE K_L"/>
    <property type="match status" value="1"/>
</dbReference>
<dbReference type="InterPro" id="IPR017244">
    <property type="entry name" value="23SrRNA_methyltr_KL"/>
</dbReference>
<dbReference type="Pfam" id="PF10672">
    <property type="entry name" value="Methyltrans_SAM"/>
    <property type="match status" value="1"/>
</dbReference>
<feature type="domain" description="THUMP" evidence="7">
    <location>
        <begin position="42"/>
        <end position="154"/>
    </location>
</feature>
<evidence type="ECO:0000256" key="6">
    <source>
        <dbReference type="ARBA" id="ARBA00022884"/>
    </source>
</evidence>
<dbReference type="Pfam" id="PF22020">
    <property type="entry name" value="RlmL_1st"/>
    <property type="match status" value="1"/>
</dbReference>
<gene>
    <name evidence="8" type="ORF">LCGC14_0436440</name>
</gene>
<comment type="caution">
    <text evidence="8">The sequence shown here is derived from an EMBL/GenBank/DDBJ whole genome shotgun (WGS) entry which is preliminary data.</text>
</comment>
<evidence type="ECO:0000256" key="5">
    <source>
        <dbReference type="ARBA" id="ARBA00022691"/>
    </source>
</evidence>
<dbReference type="GO" id="GO:0008990">
    <property type="term" value="F:rRNA (guanine-N2-)-methyltransferase activity"/>
    <property type="evidence" value="ECO:0007669"/>
    <property type="project" value="InterPro"/>
</dbReference>
<dbReference type="PANTHER" id="PTHR47313">
    <property type="entry name" value="RIBOSOMAL RNA LARGE SUBUNIT METHYLTRANSFERASE K/L"/>
    <property type="match status" value="1"/>
</dbReference>
<dbReference type="GO" id="GO:0070043">
    <property type="term" value="F:rRNA (guanine-N7-)-methyltransferase activity"/>
    <property type="evidence" value="ECO:0007669"/>
    <property type="project" value="TreeGrafter"/>
</dbReference>
<evidence type="ECO:0000313" key="8">
    <source>
        <dbReference type="EMBL" id="KKN69905.1"/>
    </source>
</evidence>
<dbReference type="AlphaFoldDB" id="A0A0F9SLK6"/>
<organism evidence="8">
    <name type="scientific">marine sediment metagenome</name>
    <dbReference type="NCBI Taxonomy" id="412755"/>
    <lineage>
        <taxon>unclassified sequences</taxon>
        <taxon>metagenomes</taxon>
        <taxon>ecological metagenomes</taxon>
    </lineage>
</organism>
<name>A0A0F9SLK6_9ZZZZ</name>
<dbReference type="SMART" id="SM00981">
    <property type="entry name" value="THUMP"/>
    <property type="match status" value="1"/>
</dbReference>
<reference evidence="8" key="1">
    <citation type="journal article" date="2015" name="Nature">
        <title>Complex archaea that bridge the gap between prokaryotes and eukaryotes.</title>
        <authorList>
            <person name="Spang A."/>
            <person name="Saw J.H."/>
            <person name="Jorgensen S.L."/>
            <person name="Zaremba-Niedzwiedzka K."/>
            <person name="Martijn J."/>
            <person name="Lind A.E."/>
            <person name="van Eijk R."/>
            <person name="Schleper C."/>
            <person name="Guy L."/>
            <person name="Ettema T.J."/>
        </authorList>
    </citation>
    <scope>NUCLEOTIDE SEQUENCE</scope>
</reference>
<accession>A0A0F9SLK6</accession>
<dbReference type="InterPro" id="IPR000241">
    <property type="entry name" value="RlmKL-like_Mtase"/>
</dbReference>
<dbReference type="GO" id="GO:0005737">
    <property type="term" value="C:cytoplasm"/>
    <property type="evidence" value="ECO:0007669"/>
    <property type="project" value="InterPro"/>
</dbReference>
<dbReference type="CDD" id="cd02440">
    <property type="entry name" value="AdoMet_MTases"/>
    <property type="match status" value="1"/>
</dbReference>